<dbReference type="EMBL" id="KT760577">
    <property type="protein sequence ID" value="AMY96121.1"/>
    <property type="molecule type" value="Genomic_DNA"/>
</dbReference>
<dbReference type="Gene3D" id="3.90.226.10">
    <property type="entry name" value="2-enoyl-CoA Hydratase, Chain A, domain 1"/>
    <property type="match status" value="1"/>
</dbReference>
<protein>
    <recommendedName>
        <fullName evidence="6">ATP-dependent Clp protease proteolytic subunit</fullName>
    </recommendedName>
</protein>
<dbReference type="AlphaFoldDB" id="A0A165TVP1"/>
<reference evidence="9" key="1">
    <citation type="journal article" date="2016" name="Genome Biol. Evol.">
        <title>Coevolution between Nuclear-Encoded DNA Replication, Recombination, and Repair Genes and Plastid Genome Complexity.</title>
        <authorList>
            <person name="Zhang J."/>
            <person name="Ruhlman T.A."/>
            <person name="Sabir J."/>
            <person name="Blazier J.C."/>
            <person name="Weng M.L."/>
            <person name="Park S."/>
            <person name="Jansen R.K."/>
        </authorList>
    </citation>
    <scope>NUCLEOTIDE SEQUENCE</scope>
</reference>
<name>A0A165TVP1_9ROSI</name>
<feature type="region of interest" description="Disordered" evidence="7">
    <location>
        <begin position="25"/>
        <end position="114"/>
    </location>
</feature>
<feature type="compositionally biased region" description="Polar residues" evidence="7">
    <location>
        <begin position="56"/>
        <end position="73"/>
    </location>
</feature>
<dbReference type="SUPFAM" id="SSF52096">
    <property type="entry name" value="ClpP/crotonase"/>
    <property type="match status" value="1"/>
</dbReference>
<keyword evidence="3 9" id="KW-0645">Protease</keyword>
<evidence type="ECO:0000256" key="8">
    <source>
        <dbReference type="SAM" id="Phobius"/>
    </source>
</evidence>
<evidence type="ECO:0000313" key="9">
    <source>
        <dbReference type="EMBL" id="AMY96121.1"/>
    </source>
</evidence>
<dbReference type="InterPro" id="IPR001907">
    <property type="entry name" value="ClpP"/>
</dbReference>
<dbReference type="GO" id="GO:0009368">
    <property type="term" value="C:endopeptidase Clp complex"/>
    <property type="evidence" value="ECO:0007669"/>
    <property type="project" value="TreeGrafter"/>
</dbReference>
<organism evidence="9">
    <name type="scientific">Geranium phaeum</name>
    <dbReference type="NCBI Taxonomy" id="379952"/>
    <lineage>
        <taxon>Eukaryota</taxon>
        <taxon>Viridiplantae</taxon>
        <taxon>Streptophyta</taxon>
        <taxon>Embryophyta</taxon>
        <taxon>Tracheophyta</taxon>
        <taxon>Spermatophyta</taxon>
        <taxon>Magnoliopsida</taxon>
        <taxon>eudicotyledons</taxon>
        <taxon>Gunneridae</taxon>
        <taxon>Pentapetalae</taxon>
        <taxon>rosids</taxon>
        <taxon>malvids</taxon>
        <taxon>Geraniales</taxon>
        <taxon>Geraniaceae</taxon>
        <taxon>Geranium</taxon>
    </lineage>
</organism>
<dbReference type="InterPro" id="IPR029045">
    <property type="entry name" value="ClpP/crotonase-like_dom_sf"/>
</dbReference>
<evidence type="ECO:0000256" key="4">
    <source>
        <dbReference type="ARBA" id="ARBA00022801"/>
    </source>
</evidence>
<keyword evidence="4" id="KW-0378">Hydrolase</keyword>
<feature type="transmembrane region" description="Helical" evidence="8">
    <location>
        <begin position="196"/>
        <end position="217"/>
    </location>
</feature>
<dbReference type="CDD" id="cd07017">
    <property type="entry name" value="S14_ClpP_2"/>
    <property type="match status" value="1"/>
</dbReference>
<sequence>MPIGVPKVDVPYDDEGKIPIRYHYHRKKKRRVEALDKNKEKEKEKDENLDDKTHTENPNNNTDSDTDVNYNTDSDTDVNDYEPSSQEPYKARVDDVDPDDSPYEAAKKRKKKQEEEETNWYDLLEVLYCEGLIFIGQEITKKLANSVVGLMVYLDQEDQHDRHPTMFINSPGGFALGGLAIYDTLDLVRGKAVQTIAIGIAASIASVVLIGGGLRVAMHNATVMIRQPRMKVFRDEASEIVLESRILLDLRNSITEIYVRKTGKTHMCITRDLEVEKFMTAKDAENYGIIDGVAAKKTDDTMFDLIFS</sequence>
<proteinExistence type="inferred from homology"/>
<dbReference type="GO" id="GO:0009532">
    <property type="term" value="C:plastid stroma"/>
    <property type="evidence" value="ECO:0007669"/>
    <property type="project" value="UniProtKB-ARBA"/>
</dbReference>
<dbReference type="GO" id="GO:0004176">
    <property type="term" value="F:ATP-dependent peptidase activity"/>
    <property type="evidence" value="ECO:0007669"/>
    <property type="project" value="InterPro"/>
</dbReference>
<evidence type="ECO:0000256" key="7">
    <source>
        <dbReference type="SAM" id="MobiDB-lite"/>
    </source>
</evidence>
<comment type="similarity">
    <text evidence="1 6">Belongs to the peptidase S14 family.</text>
</comment>
<evidence type="ECO:0000256" key="1">
    <source>
        <dbReference type="ARBA" id="ARBA00007039"/>
    </source>
</evidence>
<evidence type="ECO:0000256" key="6">
    <source>
        <dbReference type="RuleBase" id="RU003567"/>
    </source>
</evidence>
<dbReference type="PANTHER" id="PTHR10381:SF15">
    <property type="entry name" value="CHLOROPLASTIC ATP-DEPENDENT CLP PROTEASE PROTEOLYTIC SUBUNIT 1"/>
    <property type="match status" value="1"/>
</dbReference>
<dbReference type="InterPro" id="IPR023562">
    <property type="entry name" value="ClpP/TepA"/>
</dbReference>
<dbReference type="PANTHER" id="PTHR10381">
    <property type="entry name" value="ATP-DEPENDENT CLP PROTEASE PROTEOLYTIC SUBUNIT"/>
    <property type="match status" value="1"/>
</dbReference>
<dbReference type="GO" id="GO:0006515">
    <property type="term" value="P:protein quality control for misfolded or incompletely synthesized proteins"/>
    <property type="evidence" value="ECO:0007669"/>
    <property type="project" value="TreeGrafter"/>
</dbReference>
<evidence type="ECO:0000256" key="2">
    <source>
        <dbReference type="ARBA" id="ARBA00022640"/>
    </source>
</evidence>
<geneLocation type="plastid" evidence="9"/>
<dbReference type="GO" id="GO:0051117">
    <property type="term" value="F:ATPase binding"/>
    <property type="evidence" value="ECO:0007669"/>
    <property type="project" value="TreeGrafter"/>
</dbReference>
<dbReference type="PRINTS" id="PR00127">
    <property type="entry name" value="CLPPROTEASEP"/>
</dbReference>
<dbReference type="GO" id="GO:0004252">
    <property type="term" value="F:serine-type endopeptidase activity"/>
    <property type="evidence" value="ECO:0007669"/>
    <property type="project" value="InterPro"/>
</dbReference>
<keyword evidence="8" id="KW-0472">Membrane</keyword>
<accession>A0A165TVP1</accession>
<evidence type="ECO:0000256" key="3">
    <source>
        <dbReference type="ARBA" id="ARBA00022670"/>
    </source>
</evidence>
<keyword evidence="8" id="KW-1133">Transmembrane helix</keyword>
<dbReference type="Pfam" id="PF00574">
    <property type="entry name" value="CLP_protease"/>
    <property type="match status" value="1"/>
</dbReference>
<keyword evidence="8" id="KW-0812">Transmembrane</keyword>
<keyword evidence="2 9" id="KW-0934">Plastid</keyword>
<feature type="compositionally biased region" description="Basic and acidic residues" evidence="7">
    <location>
        <begin position="32"/>
        <end position="55"/>
    </location>
</feature>
<keyword evidence="5" id="KW-0720">Serine protease</keyword>
<gene>
    <name evidence="9" type="primary">clpP</name>
</gene>
<evidence type="ECO:0000256" key="5">
    <source>
        <dbReference type="ARBA" id="ARBA00022825"/>
    </source>
</evidence>